<dbReference type="InterPro" id="IPR015867">
    <property type="entry name" value="N-reg_PII/ATP_PRibTrfase_C"/>
</dbReference>
<reference evidence="2" key="1">
    <citation type="submission" date="2020-08" db="EMBL/GenBank/DDBJ databases">
        <title>Novel species isolated from subtropical streams in China.</title>
        <authorList>
            <person name="Lu H."/>
        </authorList>
    </citation>
    <scope>NUCLEOTIDE SEQUENCE</scope>
    <source>
        <strain evidence="2">KACC 12607</strain>
    </source>
</reference>
<dbReference type="PANTHER" id="PTHR23419">
    <property type="entry name" value="DIVALENT CATION TOLERANCE CUTA-RELATED"/>
    <property type="match status" value="1"/>
</dbReference>
<proteinExistence type="inferred from homology"/>
<comment type="caution">
    <text evidence="2">The sequence shown here is derived from an EMBL/GenBank/DDBJ whole genome shotgun (WGS) entry which is preliminary data.</text>
</comment>
<dbReference type="AlphaFoldDB" id="A0A923KNL0"/>
<dbReference type="SUPFAM" id="SSF54913">
    <property type="entry name" value="GlnB-like"/>
    <property type="match status" value="1"/>
</dbReference>
<dbReference type="InterPro" id="IPR011322">
    <property type="entry name" value="N-reg_PII-like_a/b"/>
</dbReference>
<dbReference type="Pfam" id="PF03091">
    <property type="entry name" value="CutA1"/>
    <property type="match status" value="1"/>
</dbReference>
<dbReference type="PANTHER" id="PTHR23419:SF8">
    <property type="entry name" value="FI09726P"/>
    <property type="match status" value="1"/>
</dbReference>
<organism evidence="2 3">
    <name type="scientific">Undibacterium jejuense</name>
    <dbReference type="NCBI Taxonomy" id="1344949"/>
    <lineage>
        <taxon>Bacteria</taxon>
        <taxon>Pseudomonadati</taxon>
        <taxon>Pseudomonadota</taxon>
        <taxon>Betaproteobacteria</taxon>
        <taxon>Burkholderiales</taxon>
        <taxon>Oxalobacteraceae</taxon>
        <taxon>Undibacterium</taxon>
    </lineage>
</organism>
<evidence type="ECO:0000313" key="3">
    <source>
        <dbReference type="Proteomes" id="UP000634011"/>
    </source>
</evidence>
<dbReference type="Gene3D" id="3.30.70.120">
    <property type="match status" value="1"/>
</dbReference>
<protein>
    <submittedName>
        <fullName evidence="2">Divalent-cation tolerance protein CutA</fullName>
    </submittedName>
</protein>
<dbReference type="Proteomes" id="UP000634011">
    <property type="component" value="Unassembled WGS sequence"/>
</dbReference>
<comment type="similarity">
    <text evidence="1">Belongs to the CutA family.</text>
</comment>
<dbReference type="RefSeq" id="WP_186911210.1">
    <property type="nucleotide sequence ID" value="NZ_JACOFV010000002.1"/>
</dbReference>
<accession>A0A923KNL0</accession>
<dbReference type="GO" id="GO:0005507">
    <property type="term" value="F:copper ion binding"/>
    <property type="evidence" value="ECO:0007669"/>
    <property type="project" value="TreeGrafter"/>
</dbReference>
<keyword evidence="3" id="KW-1185">Reference proteome</keyword>
<dbReference type="EMBL" id="JACOFV010000002">
    <property type="protein sequence ID" value="MBC3861284.1"/>
    <property type="molecule type" value="Genomic_DNA"/>
</dbReference>
<evidence type="ECO:0000256" key="1">
    <source>
        <dbReference type="ARBA" id="ARBA00010169"/>
    </source>
</evidence>
<sequence length="107" mass="11765">MNQILLVITTCPDKQTALVIAEKVLANKLAACVNVLPEVMSLYTWAGKQEVTTEVLLQIKTTNEAFSALQNCITEAHPYEVPEIIAIPVVAGLPAYLQWVNEQTGRQ</sequence>
<name>A0A923KNL0_9BURK</name>
<evidence type="ECO:0000313" key="2">
    <source>
        <dbReference type="EMBL" id="MBC3861284.1"/>
    </source>
</evidence>
<dbReference type="InterPro" id="IPR004323">
    <property type="entry name" value="Ion_tolerance_CutA"/>
</dbReference>
<gene>
    <name evidence="2" type="ORF">H8K32_04155</name>
</gene>
<dbReference type="GO" id="GO:0010038">
    <property type="term" value="P:response to metal ion"/>
    <property type="evidence" value="ECO:0007669"/>
    <property type="project" value="InterPro"/>
</dbReference>